<evidence type="ECO:0000256" key="3">
    <source>
        <dbReference type="ARBA" id="ARBA00023118"/>
    </source>
</evidence>
<dbReference type="AlphaFoldDB" id="A0A3L9ZRM9"/>
<comment type="similarity">
    <text evidence="4">In the C-terminal section; belongs to the bacterial STING family.</text>
</comment>
<dbReference type="GO" id="GO:0003953">
    <property type="term" value="F:NAD+ nucleosidase activity"/>
    <property type="evidence" value="ECO:0007669"/>
    <property type="project" value="UniProtKB-EC"/>
</dbReference>
<keyword evidence="2" id="KW-0378">Hydrolase</keyword>
<reference evidence="12 13" key="1">
    <citation type="submission" date="2018-10" db="EMBL/GenBank/DDBJ databases">
        <title>Genomic Encyclopedia of Archaeal and Bacterial Type Strains, Phase II (KMG-II): from individual species to whole genera.</title>
        <authorList>
            <person name="Goeker M."/>
        </authorList>
    </citation>
    <scope>NUCLEOTIDE SEQUENCE [LARGE SCALE GENOMIC DNA]</scope>
    <source>
        <strain evidence="12 13">DSM 19727</strain>
    </source>
</reference>
<dbReference type="GO" id="GO:0051607">
    <property type="term" value="P:defense response to virus"/>
    <property type="evidence" value="ECO:0007669"/>
    <property type="project" value="UniProtKB-KW"/>
</dbReference>
<dbReference type="GO" id="GO:0050135">
    <property type="term" value="F:NADP+ nucleosidase activity"/>
    <property type="evidence" value="ECO:0007669"/>
    <property type="project" value="InterPro"/>
</dbReference>
<comment type="caution">
    <text evidence="12">The sequence shown here is derived from an EMBL/GenBank/DDBJ whole genome shotgun (WGS) entry which is preliminary data.</text>
</comment>
<feature type="domain" description="Prokaryotic STING" evidence="11">
    <location>
        <begin position="157"/>
        <end position="292"/>
    </location>
</feature>
<feature type="domain" description="CD-NTase-associated protein 12/Pycsar effector protein TIR" evidence="10">
    <location>
        <begin position="5"/>
        <end position="127"/>
    </location>
</feature>
<proteinExistence type="inferred from homology"/>
<keyword evidence="3" id="KW-0051">Antiviral defense</keyword>
<evidence type="ECO:0000256" key="1">
    <source>
        <dbReference type="ARBA" id="ARBA00022741"/>
    </source>
</evidence>
<evidence type="ECO:0000256" key="6">
    <source>
        <dbReference type="ARBA" id="ARBA00034339"/>
    </source>
</evidence>
<accession>A0A3L9ZRM9</accession>
<dbReference type="InterPro" id="IPR046876">
    <property type="entry name" value="Prok_STING"/>
</dbReference>
<comment type="catalytic activity">
    <reaction evidence="9">
        <text>NAD(+) + H2O = ADP-D-ribose + nicotinamide + H(+)</text>
        <dbReference type="Rhea" id="RHEA:16301"/>
        <dbReference type="ChEBI" id="CHEBI:15377"/>
        <dbReference type="ChEBI" id="CHEBI:15378"/>
        <dbReference type="ChEBI" id="CHEBI:17154"/>
        <dbReference type="ChEBI" id="CHEBI:57540"/>
        <dbReference type="ChEBI" id="CHEBI:57967"/>
        <dbReference type="EC" id="3.2.2.5"/>
    </reaction>
</comment>
<dbReference type="RefSeq" id="WP_121926255.1">
    <property type="nucleotide sequence ID" value="NZ_CBCSGA010000013.1"/>
</dbReference>
<dbReference type="CDD" id="cd22659">
    <property type="entry name" value="STING_bact-like"/>
    <property type="match status" value="1"/>
</dbReference>
<dbReference type="OrthoDB" id="5497289at2"/>
<name>A0A3L9ZRM9_9FLAO</name>
<sequence>MRKKRIFIGSSSEELSLANAAKSILERDFEVTIWNDSVWDTSVFKINNNFLNDLLRASLQFDFGLLIGTTDDEVKYRGDSVMQPRDNVLFELGLFIGRLGLSKCAFVIDKELKVLSDITGISLARFEKSDAPSFVSAIILVSELFRNQIDSDINFFPSSTLASGYFENLLLPTCKFLIENDGFEVDGVKYKDCKIQVIIPSRLNPDVNLQFEQLKRGFNSKNVSFNYAGRPRFISLETEIKDDKLVFIDFPTTLSGINYAISNLLPNDFNSMSSDYEAIISREIERFIYTIKQLALRNSFDTLIEIKREQ</sequence>
<evidence type="ECO:0000313" key="12">
    <source>
        <dbReference type="EMBL" id="RMA73078.1"/>
    </source>
</evidence>
<evidence type="ECO:0000313" key="13">
    <source>
        <dbReference type="Proteomes" id="UP000280368"/>
    </source>
</evidence>
<dbReference type="Pfam" id="PF20300">
    <property type="entry name" value="prok_STING"/>
    <property type="match status" value="1"/>
</dbReference>
<protein>
    <recommendedName>
        <fullName evidence="6">CD-NTase-associated protein 12</fullName>
        <ecNumber evidence="5">3.2.2.5</ecNumber>
    </recommendedName>
    <alternativeName>
        <fullName evidence="7">NAD(+) hydrolase</fullName>
    </alternativeName>
    <alternativeName>
        <fullName evidence="8">TIR-STING</fullName>
    </alternativeName>
</protein>
<evidence type="ECO:0000256" key="2">
    <source>
        <dbReference type="ARBA" id="ARBA00022801"/>
    </source>
</evidence>
<dbReference type="EMBL" id="REFH01000011">
    <property type="protein sequence ID" value="RMA73078.1"/>
    <property type="molecule type" value="Genomic_DNA"/>
</dbReference>
<dbReference type="Proteomes" id="UP000280368">
    <property type="component" value="Unassembled WGS sequence"/>
</dbReference>
<keyword evidence="13" id="KW-1185">Reference proteome</keyword>
<evidence type="ECO:0000256" key="5">
    <source>
        <dbReference type="ARBA" id="ARBA00034327"/>
    </source>
</evidence>
<gene>
    <name evidence="12" type="ORF">BC961_2681</name>
</gene>
<evidence type="ECO:0000256" key="7">
    <source>
        <dbReference type="ARBA" id="ARBA00034355"/>
    </source>
</evidence>
<evidence type="ECO:0000256" key="4">
    <source>
        <dbReference type="ARBA" id="ARBA00034315"/>
    </source>
</evidence>
<dbReference type="Pfam" id="PF10137">
    <property type="entry name" value="CAP12-PCTIR_TIR"/>
    <property type="match status" value="1"/>
</dbReference>
<evidence type="ECO:0000256" key="9">
    <source>
        <dbReference type="ARBA" id="ARBA00049230"/>
    </source>
</evidence>
<keyword evidence="1" id="KW-0547">Nucleotide-binding</keyword>
<evidence type="ECO:0000256" key="8">
    <source>
        <dbReference type="ARBA" id="ARBA00034366"/>
    </source>
</evidence>
<evidence type="ECO:0000259" key="11">
    <source>
        <dbReference type="Pfam" id="PF20300"/>
    </source>
</evidence>
<dbReference type="GO" id="GO:0000166">
    <property type="term" value="F:nucleotide binding"/>
    <property type="evidence" value="ECO:0007669"/>
    <property type="project" value="UniProtKB-KW"/>
</dbReference>
<dbReference type="EC" id="3.2.2.5" evidence="5"/>
<evidence type="ECO:0000259" key="10">
    <source>
        <dbReference type="Pfam" id="PF10137"/>
    </source>
</evidence>
<dbReference type="InterPro" id="IPR019302">
    <property type="entry name" value="CAP12/PCTIR_TIR_dom"/>
</dbReference>
<organism evidence="12 13">
    <name type="scientific">Flavobacterium weaverense</name>
    <dbReference type="NCBI Taxonomy" id="271156"/>
    <lineage>
        <taxon>Bacteria</taxon>
        <taxon>Pseudomonadati</taxon>
        <taxon>Bacteroidota</taxon>
        <taxon>Flavobacteriia</taxon>
        <taxon>Flavobacteriales</taxon>
        <taxon>Flavobacteriaceae</taxon>
        <taxon>Flavobacterium</taxon>
    </lineage>
</organism>